<sequence>MRFIKEFHKDGAIVKDLNHTFLALISKTLNLVSMGDFKPISLIGAMYKILTKVLANRIKKVMHFIIGEFQMAFVKGRQIINSFLIAEEIINKWRNDHMGGLIVKLDFEKAYNSVDHGFLDYMMECLSFFIIKALDFGLVQGEDFGGDRINISHLQFADDTLLFLKPKIESLINVKRILRSKACGGLGIGVMETKNMGLLAKWIWRFGNEEAPLCEKGLERIEMDLECSSEKQPIWLKWCLYCKLVCYVMEDSSSKRLLSRQFQLAGVVSSESGSLCMAAAKSKSISDWAGGWAALSPSNQHNKAWNSLFFVVVWFV</sequence>
<dbReference type="EMBL" id="JANJYJ010000008">
    <property type="protein sequence ID" value="KAK3193352.1"/>
    <property type="molecule type" value="Genomic_DNA"/>
</dbReference>
<keyword evidence="3" id="KW-1185">Reference proteome</keyword>
<dbReference type="PANTHER" id="PTHR31635:SF196">
    <property type="entry name" value="REVERSE TRANSCRIPTASE DOMAIN-CONTAINING PROTEIN-RELATED"/>
    <property type="match status" value="1"/>
</dbReference>
<dbReference type="PANTHER" id="PTHR31635">
    <property type="entry name" value="REVERSE TRANSCRIPTASE DOMAIN-CONTAINING PROTEIN-RELATED"/>
    <property type="match status" value="1"/>
</dbReference>
<accession>A0AAE0DW82</accession>
<dbReference type="InterPro" id="IPR000477">
    <property type="entry name" value="RT_dom"/>
</dbReference>
<evidence type="ECO:0000259" key="1">
    <source>
        <dbReference type="Pfam" id="PF00078"/>
    </source>
</evidence>
<reference evidence="2" key="1">
    <citation type="journal article" date="2023" name="Plant J.">
        <title>Genome sequences and population genomics provide insights into the demographic history, inbreeding, and mutation load of two 'living fossil' tree species of Dipteronia.</title>
        <authorList>
            <person name="Feng Y."/>
            <person name="Comes H.P."/>
            <person name="Chen J."/>
            <person name="Zhu S."/>
            <person name="Lu R."/>
            <person name="Zhang X."/>
            <person name="Li P."/>
            <person name="Qiu J."/>
            <person name="Olsen K.M."/>
            <person name="Qiu Y."/>
        </authorList>
    </citation>
    <scope>NUCLEOTIDE SEQUENCE</scope>
    <source>
        <strain evidence="2">NBL</strain>
    </source>
</reference>
<organism evidence="2 3">
    <name type="scientific">Dipteronia sinensis</name>
    <dbReference type="NCBI Taxonomy" id="43782"/>
    <lineage>
        <taxon>Eukaryota</taxon>
        <taxon>Viridiplantae</taxon>
        <taxon>Streptophyta</taxon>
        <taxon>Embryophyta</taxon>
        <taxon>Tracheophyta</taxon>
        <taxon>Spermatophyta</taxon>
        <taxon>Magnoliopsida</taxon>
        <taxon>eudicotyledons</taxon>
        <taxon>Gunneridae</taxon>
        <taxon>Pentapetalae</taxon>
        <taxon>rosids</taxon>
        <taxon>malvids</taxon>
        <taxon>Sapindales</taxon>
        <taxon>Sapindaceae</taxon>
        <taxon>Hippocastanoideae</taxon>
        <taxon>Acereae</taxon>
        <taxon>Dipteronia</taxon>
    </lineage>
</organism>
<name>A0AAE0DW82_9ROSI</name>
<dbReference type="Proteomes" id="UP001281410">
    <property type="component" value="Unassembled WGS sequence"/>
</dbReference>
<gene>
    <name evidence="2" type="ORF">Dsin_024662</name>
</gene>
<evidence type="ECO:0000313" key="2">
    <source>
        <dbReference type="EMBL" id="KAK3193352.1"/>
    </source>
</evidence>
<protein>
    <recommendedName>
        <fullName evidence="1">Reverse transcriptase domain-containing protein</fullName>
    </recommendedName>
</protein>
<feature type="domain" description="Reverse transcriptase" evidence="1">
    <location>
        <begin position="34"/>
        <end position="129"/>
    </location>
</feature>
<dbReference type="Pfam" id="PF00078">
    <property type="entry name" value="RVT_1"/>
    <property type="match status" value="1"/>
</dbReference>
<proteinExistence type="predicted"/>
<evidence type="ECO:0000313" key="3">
    <source>
        <dbReference type="Proteomes" id="UP001281410"/>
    </source>
</evidence>
<comment type="caution">
    <text evidence="2">The sequence shown here is derived from an EMBL/GenBank/DDBJ whole genome shotgun (WGS) entry which is preliminary data.</text>
</comment>
<dbReference type="AlphaFoldDB" id="A0AAE0DW82"/>
<dbReference type="CDD" id="cd01650">
    <property type="entry name" value="RT_nLTR_like"/>
    <property type="match status" value="1"/>
</dbReference>